<feature type="transmembrane region" description="Helical" evidence="6">
    <location>
        <begin position="43"/>
        <end position="68"/>
    </location>
</feature>
<reference evidence="8 9" key="1">
    <citation type="submission" date="2017-09" db="EMBL/GenBank/DDBJ databases">
        <title>Depth-based differentiation of microbial function through sediment-hosted aquifers and enrichment of novel symbionts in the deep terrestrial subsurface.</title>
        <authorList>
            <person name="Probst A.J."/>
            <person name="Ladd B."/>
            <person name="Jarett J.K."/>
            <person name="Geller-Mcgrath D.E."/>
            <person name="Sieber C.M."/>
            <person name="Emerson J.B."/>
            <person name="Anantharaman K."/>
            <person name="Thomas B.C."/>
            <person name="Malmstrom R."/>
            <person name="Stieglmeier M."/>
            <person name="Klingl A."/>
            <person name="Woyke T."/>
            <person name="Ryan C.M."/>
            <person name="Banfield J.F."/>
        </authorList>
    </citation>
    <scope>NUCLEOTIDE SEQUENCE [LARGE SCALE GENOMIC DNA]</scope>
    <source>
        <strain evidence="8">CG10_big_fil_rev_8_21_14_0_10_32_10</strain>
    </source>
</reference>
<feature type="transmembrane region" description="Helical" evidence="6">
    <location>
        <begin position="6"/>
        <end position="31"/>
    </location>
</feature>
<comment type="caution">
    <text evidence="8">The sequence shown here is derived from an EMBL/GenBank/DDBJ whole genome shotgun (WGS) entry which is preliminary data.</text>
</comment>
<evidence type="ECO:0000256" key="1">
    <source>
        <dbReference type="ARBA" id="ARBA00004141"/>
    </source>
</evidence>
<evidence type="ECO:0000256" key="2">
    <source>
        <dbReference type="ARBA" id="ARBA00006143"/>
    </source>
</evidence>
<comment type="similarity">
    <text evidence="2">Belongs to the DsbD family.</text>
</comment>
<dbReference type="PANTHER" id="PTHR31272:SF9">
    <property type="entry name" value="BLL1027 PROTEIN"/>
    <property type="match status" value="1"/>
</dbReference>
<feature type="transmembrane region" description="Helical" evidence="6">
    <location>
        <begin position="110"/>
        <end position="134"/>
    </location>
</feature>
<dbReference type="Pfam" id="PF02683">
    <property type="entry name" value="DsbD_TM"/>
    <property type="match status" value="1"/>
</dbReference>
<feature type="transmembrane region" description="Helical" evidence="6">
    <location>
        <begin position="154"/>
        <end position="176"/>
    </location>
</feature>
<keyword evidence="3 6" id="KW-0812">Transmembrane</keyword>
<dbReference type="GO" id="GO:0017004">
    <property type="term" value="P:cytochrome complex assembly"/>
    <property type="evidence" value="ECO:0007669"/>
    <property type="project" value="InterPro"/>
</dbReference>
<feature type="transmembrane region" description="Helical" evidence="6">
    <location>
        <begin position="74"/>
        <end position="98"/>
    </location>
</feature>
<dbReference type="GO" id="GO:0016020">
    <property type="term" value="C:membrane"/>
    <property type="evidence" value="ECO:0007669"/>
    <property type="project" value="UniProtKB-SubCell"/>
</dbReference>
<evidence type="ECO:0000256" key="4">
    <source>
        <dbReference type="ARBA" id="ARBA00022989"/>
    </source>
</evidence>
<proteinExistence type="inferred from homology"/>
<protein>
    <recommendedName>
        <fullName evidence="7">Cytochrome C biogenesis protein transmembrane domain-containing protein</fullName>
    </recommendedName>
</protein>
<feature type="domain" description="Cytochrome C biogenesis protein transmembrane" evidence="7">
    <location>
        <begin position="3"/>
        <end position="174"/>
    </location>
</feature>
<keyword evidence="5 6" id="KW-0472">Membrane</keyword>
<sequence length="251" mass="28095">MLLFILISFLGGILSILSPCSGVILPTYFGFAFKRKEKLLLHTLIFSLGVFITAIPIGIGAVVVFTFLRSWGVLLYKLIGLFFILSAVALLIPTSLLHKSYLKMPSSKKFTYFSSFLFGVISALSLGTCSGPILGAIATLSASTGSFVMSSILMFFYVLGILVPFVLLSFSVNKFDFLKNIFVKGKLFKFNIFNKKYVIHSTNLISFFIFMLIGIIFYFYSGSVVLFQTFLHINLDFLLDLQDKLLIMLYN</sequence>
<evidence type="ECO:0000256" key="3">
    <source>
        <dbReference type="ARBA" id="ARBA00022692"/>
    </source>
</evidence>
<gene>
    <name evidence="8" type="ORF">COV24_01675</name>
</gene>
<keyword evidence="4 6" id="KW-1133">Transmembrane helix</keyword>
<evidence type="ECO:0000313" key="8">
    <source>
        <dbReference type="EMBL" id="PIR43646.1"/>
    </source>
</evidence>
<evidence type="ECO:0000256" key="5">
    <source>
        <dbReference type="ARBA" id="ARBA00023136"/>
    </source>
</evidence>
<comment type="subcellular location">
    <subcellularLocation>
        <location evidence="1">Membrane</location>
        <topology evidence="1">Multi-pass membrane protein</topology>
    </subcellularLocation>
</comment>
<feature type="transmembrane region" description="Helical" evidence="6">
    <location>
        <begin position="197"/>
        <end position="220"/>
    </location>
</feature>
<dbReference type="InterPro" id="IPR051790">
    <property type="entry name" value="Cytochrome_c-biogenesis_DsbD"/>
</dbReference>
<dbReference type="Proteomes" id="UP000230214">
    <property type="component" value="Unassembled WGS sequence"/>
</dbReference>
<dbReference type="AlphaFoldDB" id="A0A2H0RBA0"/>
<evidence type="ECO:0000259" key="7">
    <source>
        <dbReference type="Pfam" id="PF02683"/>
    </source>
</evidence>
<dbReference type="EMBL" id="PCXU01000015">
    <property type="protein sequence ID" value="PIR43646.1"/>
    <property type="molecule type" value="Genomic_DNA"/>
</dbReference>
<accession>A0A2H0RBA0</accession>
<evidence type="ECO:0000313" key="9">
    <source>
        <dbReference type="Proteomes" id="UP000230214"/>
    </source>
</evidence>
<dbReference type="PANTHER" id="PTHR31272">
    <property type="entry name" value="CYTOCHROME C-TYPE BIOGENESIS PROTEIN HI_1454-RELATED"/>
    <property type="match status" value="1"/>
</dbReference>
<name>A0A2H0RBA0_UNCKA</name>
<dbReference type="InterPro" id="IPR003834">
    <property type="entry name" value="Cyt_c_assmbl_TM_dom"/>
</dbReference>
<evidence type="ECO:0000256" key="6">
    <source>
        <dbReference type="SAM" id="Phobius"/>
    </source>
</evidence>
<organism evidence="8 9">
    <name type="scientific">candidate division WWE3 bacterium CG10_big_fil_rev_8_21_14_0_10_32_10</name>
    <dbReference type="NCBI Taxonomy" id="1975090"/>
    <lineage>
        <taxon>Bacteria</taxon>
        <taxon>Katanobacteria</taxon>
    </lineage>
</organism>